<gene>
    <name evidence="6" type="ORF">SAMN04487954_106175</name>
</gene>
<dbReference type="PANTHER" id="PTHR31756">
    <property type="entry name" value="PYRUVATE, PHOSPHATE DIKINASE REGULATORY PROTEIN 1, CHLOROPLASTIC"/>
    <property type="match status" value="1"/>
</dbReference>
<keyword evidence="7" id="KW-1185">Reference proteome</keyword>
<dbReference type="GO" id="GO:0043531">
    <property type="term" value="F:ADP binding"/>
    <property type="evidence" value="ECO:0007669"/>
    <property type="project" value="UniProtKB-UniRule"/>
</dbReference>
<organism evidence="6 7">
    <name type="scientific">Billgrantia gudaonensis</name>
    <dbReference type="NCBI Taxonomy" id="376427"/>
    <lineage>
        <taxon>Bacteria</taxon>
        <taxon>Pseudomonadati</taxon>
        <taxon>Pseudomonadota</taxon>
        <taxon>Gammaproteobacteria</taxon>
        <taxon>Oceanospirillales</taxon>
        <taxon>Halomonadaceae</taxon>
        <taxon>Billgrantia</taxon>
    </lineage>
</organism>
<dbReference type="EMBL" id="FNES01000006">
    <property type="protein sequence ID" value="SDJ64135.1"/>
    <property type="molecule type" value="Genomic_DNA"/>
</dbReference>
<evidence type="ECO:0000313" key="6">
    <source>
        <dbReference type="EMBL" id="SDJ64135.1"/>
    </source>
</evidence>
<keyword evidence="1 5" id="KW-0723">Serine/threonine-protein kinase</keyword>
<keyword evidence="2 5" id="KW-0808">Transferase</keyword>
<comment type="catalytic activity">
    <reaction evidence="5">
        <text>[pyruvate, water dikinase] + ADP = [pyruvate, water dikinase]-phosphate + AMP + H(+)</text>
        <dbReference type="Rhea" id="RHEA:46020"/>
        <dbReference type="Rhea" id="RHEA-COMP:11425"/>
        <dbReference type="Rhea" id="RHEA-COMP:11426"/>
        <dbReference type="ChEBI" id="CHEBI:15378"/>
        <dbReference type="ChEBI" id="CHEBI:43176"/>
        <dbReference type="ChEBI" id="CHEBI:68546"/>
        <dbReference type="ChEBI" id="CHEBI:456215"/>
        <dbReference type="ChEBI" id="CHEBI:456216"/>
        <dbReference type="EC" id="2.7.11.33"/>
    </reaction>
</comment>
<keyword evidence="3 5" id="KW-0547">Nucleotide-binding</keyword>
<dbReference type="GO" id="GO:0016776">
    <property type="term" value="F:phosphotransferase activity, phosphate group as acceptor"/>
    <property type="evidence" value="ECO:0007669"/>
    <property type="project" value="UniProtKB-UniRule"/>
</dbReference>
<evidence type="ECO:0000256" key="4">
    <source>
        <dbReference type="ARBA" id="ARBA00022777"/>
    </source>
</evidence>
<reference evidence="6 7" key="1">
    <citation type="submission" date="2016-10" db="EMBL/GenBank/DDBJ databases">
        <authorList>
            <person name="de Groot N.N."/>
        </authorList>
    </citation>
    <scope>NUCLEOTIDE SEQUENCE [LARGE SCALE GENOMIC DNA]</scope>
    <source>
        <strain evidence="6 7">CGMCC 1.6133</strain>
    </source>
</reference>
<dbReference type="STRING" id="376427.SAMN04487954_106175"/>
<dbReference type="AlphaFoldDB" id="A0A1G8VFN8"/>
<comment type="similarity">
    <text evidence="5">Belongs to the pyruvate, phosphate/water dikinase regulatory protein family. PSRP subfamily.</text>
</comment>
<dbReference type="OrthoDB" id="9782201at2"/>
<dbReference type="GO" id="GO:0005524">
    <property type="term" value="F:ATP binding"/>
    <property type="evidence" value="ECO:0007669"/>
    <property type="project" value="InterPro"/>
</dbReference>
<evidence type="ECO:0000256" key="5">
    <source>
        <dbReference type="HAMAP-Rule" id="MF_01062"/>
    </source>
</evidence>
<dbReference type="NCBIfam" id="NF003742">
    <property type="entry name" value="PRK05339.1"/>
    <property type="match status" value="1"/>
</dbReference>
<evidence type="ECO:0000313" key="7">
    <source>
        <dbReference type="Proteomes" id="UP000198525"/>
    </source>
</evidence>
<sequence>MPRTAFFISDGTGITAESLGRSLLAQFEDVEIRMLTKPYIDTLDKAHSLVAVIEATAVRDGERPIIIDTIVDEEVRAVIREALGFKVDIFSTFLKPLEEELGTHSSYSVGRTHSIGRDDVYMDRIHSVHFALDNDDGARTHQYDKADIILIGVSRCGKTPTSLYLALQFGIRAANYPLTEDDQDEDGTLKLPRVLASHRHKLFGLTIDPRRLAAIRHERRPNSRYSSMDQCMQEVQQAEAMYRQMHIPFIDTTRFSVEEISTRMIAETGLHRRFSPH</sequence>
<dbReference type="Pfam" id="PF03618">
    <property type="entry name" value="Kinase-PPPase"/>
    <property type="match status" value="1"/>
</dbReference>
<dbReference type="EC" id="2.7.11.33" evidence="5"/>
<dbReference type="InterPro" id="IPR026530">
    <property type="entry name" value="PSRP"/>
</dbReference>
<evidence type="ECO:0000256" key="1">
    <source>
        <dbReference type="ARBA" id="ARBA00022527"/>
    </source>
</evidence>
<name>A0A1G8VFN8_9GAMM</name>
<feature type="binding site" evidence="5">
    <location>
        <begin position="152"/>
        <end position="159"/>
    </location>
    <ligand>
        <name>ADP</name>
        <dbReference type="ChEBI" id="CHEBI:456216"/>
    </ligand>
</feature>
<evidence type="ECO:0000256" key="2">
    <source>
        <dbReference type="ARBA" id="ARBA00022679"/>
    </source>
</evidence>
<protein>
    <recommendedName>
        <fullName evidence="5">Putative phosphoenolpyruvate synthase regulatory protein</fullName>
        <shortName evidence="5">PEP synthase regulatory protein</shortName>
        <shortName evidence="5">PSRP</shortName>
        <ecNumber evidence="5">2.7.11.33</ecNumber>
        <ecNumber evidence="5">2.7.4.28</ecNumber>
    </recommendedName>
    <alternativeName>
        <fullName evidence="5">Pyruvate, water dikinase regulatory protein</fullName>
    </alternativeName>
</protein>
<evidence type="ECO:0000256" key="3">
    <source>
        <dbReference type="ARBA" id="ARBA00022741"/>
    </source>
</evidence>
<keyword evidence="4 5" id="KW-0418">Kinase</keyword>
<dbReference type="RefSeq" id="WP_089685478.1">
    <property type="nucleotide sequence ID" value="NZ_FNES01000006.1"/>
</dbReference>
<dbReference type="Proteomes" id="UP000198525">
    <property type="component" value="Unassembled WGS sequence"/>
</dbReference>
<comment type="catalytic activity">
    <reaction evidence="5">
        <text>[pyruvate, water dikinase]-phosphate + phosphate + H(+) = [pyruvate, water dikinase] + diphosphate</text>
        <dbReference type="Rhea" id="RHEA:48580"/>
        <dbReference type="Rhea" id="RHEA-COMP:11425"/>
        <dbReference type="Rhea" id="RHEA-COMP:11426"/>
        <dbReference type="ChEBI" id="CHEBI:15378"/>
        <dbReference type="ChEBI" id="CHEBI:33019"/>
        <dbReference type="ChEBI" id="CHEBI:43176"/>
        <dbReference type="ChEBI" id="CHEBI:43474"/>
        <dbReference type="ChEBI" id="CHEBI:68546"/>
        <dbReference type="EC" id="2.7.4.28"/>
    </reaction>
</comment>
<dbReference type="HAMAP" id="MF_01062">
    <property type="entry name" value="PSRP"/>
    <property type="match status" value="1"/>
</dbReference>
<comment type="function">
    <text evidence="5">Bifunctional serine/threonine kinase and phosphorylase involved in the regulation of the phosphoenolpyruvate synthase (PEPS) by catalyzing its phosphorylation/dephosphorylation.</text>
</comment>
<accession>A0A1G8VFN8</accession>
<dbReference type="InterPro" id="IPR005177">
    <property type="entry name" value="Kinase-pyrophosphorylase"/>
</dbReference>
<proteinExistence type="inferred from homology"/>
<dbReference type="EC" id="2.7.4.28" evidence="5"/>
<dbReference type="GO" id="GO:0004674">
    <property type="term" value="F:protein serine/threonine kinase activity"/>
    <property type="evidence" value="ECO:0007669"/>
    <property type="project" value="UniProtKB-UniRule"/>
</dbReference>
<dbReference type="PANTHER" id="PTHR31756:SF3">
    <property type="entry name" value="PYRUVATE, PHOSPHATE DIKINASE REGULATORY PROTEIN 1, CHLOROPLASTIC"/>
    <property type="match status" value="1"/>
</dbReference>